<evidence type="ECO:0000256" key="4">
    <source>
        <dbReference type="ARBA" id="ARBA00022840"/>
    </source>
</evidence>
<comment type="catalytic activity">
    <reaction evidence="9">
        <text>tetracosanoate + ATP + CoA = tetracosanoyl-CoA + AMP + diphosphate</text>
        <dbReference type="Rhea" id="RHEA:33639"/>
        <dbReference type="ChEBI" id="CHEBI:30616"/>
        <dbReference type="ChEBI" id="CHEBI:31014"/>
        <dbReference type="ChEBI" id="CHEBI:33019"/>
        <dbReference type="ChEBI" id="CHEBI:57287"/>
        <dbReference type="ChEBI" id="CHEBI:65052"/>
        <dbReference type="ChEBI" id="CHEBI:456215"/>
    </reaction>
    <physiologicalReaction direction="left-to-right" evidence="9">
        <dbReference type="Rhea" id="RHEA:33640"/>
    </physiologicalReaction>
</comment>
<keyword evidence="10" id="KW-0812">Transmembrane</keyword>
<evidence type="ECO:0000256" key="2">
    <source>
        <dbReference type="ARBA" id="ARBA00022598"/>
    </source>
</evidence>
<dbReference type="AlphaFoldDB" id="C3YNR1"/>
<evidence type="ECO:0000256" key="9">
    <source>
        <dbReference type="ARBA" id="ARBA00048666"/>
    </source>
</evidence>
<dbReference type="InterPro" id="IPR000873">
    <property type="entry name" value="AMP-dep_synth/lig_dom"/>
</dbReference>
<dbReference type="Gene3D" id="3.40.50.12780">
    <property type="entry name" value="N-terminal domain of ligase-like"/>
    <property type="match status" value="1"/>
</dbReference>
<comment type="catalytic activity">
    <reaction evidence="7">
        <text>a very long-chain fatty acid + ATP + CoA = a very long-chain fatty acyl-CoA + AMP + diphosphate</text>
        <dbReference type="Rhea" id="RHEA:54536"/>
        <dbReference type="ChEBI" id="CHEBI:30616"/>
        <dbReference type="ChEBI" id="CHEBI:33019"/>
        <dbReference type="ChEBI" id="CHEBI:57287"/>
        <dbReference type="ChEBI" id="CHEBI:58950"/>
        <dbReference type="ChEBI" id="CHEBI:138261"/>
        <dbReference type="ChEBI" id="CHEBI:456215"/>
    </reaction>
    <physiologicalReaction direction="left-to-right" evidence="7">
        <dbReference type="Rhea" id="RHEA:54537"/>
    </physiologicalReaction>
</comment>
<evidence type="ECO:0000256" key="3">
    <source>
        <dbReference type="ARBA" id="ARBA00022741"/>
    </source>
</evidence>
<dbReference type="FunFam" id="3.30.300.30:FF:000020">
    <property type="entry name" value="Long-chain fatty acid transporter"/>
    <property type="match status" value="1"/>
</dbReference>
<dbReference type="Pfam" id="PF00501">
    <property type="entry name" value="AMP-binding"/>
    <property type="match status" value="1"/>
</dbReference>
<dbReference type="STRING" id="7739.C3YNR1"/>
<keyword evidence="2" id="KW-0436">Ligase</keyword>
<keyword evidence="3" id="KW-0547">Nucleotide-binding</keyword>
<dbReference type="EMBL" id="GG666535">
    <property type="protein sequence ID" value="EEN58021.1"/>
    <property type="molecule type" value="Genomic_DNA"/>
</dbReference>
<feature type="transmembrane region" description="Helical" evidence="10">
    <location>
        <begin position="12"/>
        <end position="32"/>
    </location>
</feature>
<dbReference type="GO" id="GO:0005524">
    <property type="term" value="F:ATP binding"/>
    <property type="evidence" value="ECO:0007669"/>
    <property type="project" value="UniProtKB-KW"/>
</dbReference>
<dbReference type="InterPro" id="IPR042099">
    <property type="entry name" value="ANL_N_sf"/>
</dbReference>
<dbReference type="PANTHER" id="PTHR43107">
    <property type="entry name" value="LONG-CHAIN FATTY ACID TRANSPORT PROTEIN"/>
    <property type="match status" value="1"/>
</dbReference>
<organism>
    <name type="scientific">Branchiostoma floridae</name>
    <name type="common">Florida lancelet</name>
    <name type="synonym">Amphioxus</name>
    <dbReference type="NCBI Taxonomy" id="7739"/>
    <lineage>
        <taxon>Eukaryota</taxon>
        <taxon>Metazoa</taxon>
        <taxon>Chordata</taxon>
        <taxon>Cephalochordata</taxon>
        <taxon>Leptocardii</taxon>
        <taxon>Amphioxiformes</taxon>
        <taxon>Branchiostomatidae</taxon>
        <taxon>Branchiostoma</taxon>
    </lineage>
</organism>
<proteinExistence type="inferred from homology"/>
<sequence length="566" mass="62151">MWPEGVNPKTVLYGTGAVGGAVAAAAGIYSYMYPYAFRDRHQVRLELAIIEKFTNIIMSGGTVLSQFAEAVRRHPDKPFLLFGTEAHTYGEVDAMANRVANFFHGMGFQKGDTVALLIYNEPAFIWTFLGLARVGVKMALLNTNLRGQALMHCFRVAGATGLIVGQGQPLLDATLELMPELQAEGATIWLQGSAHPPAGLSAWDGPVQRESDQPLQVQVTITPADTLCYIYTSGTTGLPKAAIIPHTKFIIGGNSLLLIQGFTSEDVLYVTLPLYHSSGLMLGIGTTISKGGKGGQSNAGSRWYKLALNLTFGGVTISLPQRPDDKDHKVRLAFGNGLRPDIWKQFQDRFGIPRIGEFYAMTEGNVGLTNISNKVGAVGVYSPMYRKYRPSSVIECDIDTGEPIRGKDGWCKEVKIGQPGLLVGPTDPATPYIGYLGKPELTQRKILRDVFQEGDAYFSTGDLMVVDKEYFIYFVDRVGDTFRWKGENVATTEVAQVLSKMEGVQEVNVYGVKVPGQDGRAGMASIIPLPGQQPDFRRWYRYITEKLPTYAQPLFLRLTQEIQLLV</sequence>
<dbReference type="InterPro" id="IPR045851">
    <property type="entry name" value="AMP-bd_C_sf"/>
</dbReference>
<dbReference type="GO" id="GO:0004467">
    <property type="term" value="F:long-chain fatty acid-CoA ligase activity"/>
    <property type="evidence" value="ECO:0007669"/>
    <property type="project" value="UniProtKB-EC"/>
</dbReference>
<dbReference type="PROSITE" id="PS00455">
    <property type="entry name" value="AMP_BINDING"/>
    <property type="match status" value="1"/>
</dbReference>
<feature type="domain" description="AMP-dependent synthetase/ligase" evidence="11">
    <location>
        <begin position="67"/>
        <end position="379"/>
    </location>
</feature>
<evidence type="ECO:0000256" key="8">
    <source>
        <dbReference type="ARBA" id="ARBA00041297"/>
    </source>
</evidence>
<comment type="similarity">
    <text evidence="1">Belongs to the ATP-dependent AMP-binding enzyme family.</text>
</comment>
<keyword evidence="10" id="KW-0472">Membrane</keyword>
<dbReference type="eggNOG" id="KOG1179">
    <property type="taxonomic scope" value="Eukaryota"/>
</dbReference>
<name>C3YNR1_BRAFL</name>
<dbReference type="InterPro" id="IPR020845">
    <property type="entry name" value="AMP-binding_CS"/>
</dbReference>
<dbReference type="PANTHER" id="PTHR43107:SF22">
    <property type="entry name" value="VERY LONG-CHAIN ACYL-COA SYNTHETASE"/>
    <property type="match status" value="1"/>
</dbReference>
<evidence type="ECO:0000259" key="11">
    <source>
        <dbReference type="Pfam" id="PF00501"/>
    </source>
</evidence>
<evidence type="ECO:0000256" key="6">
    <source>
        <dbReference type="ARBA" id="ARBA00026121"/>
    </source>
</evidence>
<evidence type="ECO:0000256" key="5">
    <source>
        <dbReference type="ARBA" id="ARBA00023098"/>
    </source>
</evidence>
<reference evidence="12" key="1">
    <citation type="journal article" date="2008" name="Nature">
        <title>The amphioxus genome and the evolution of the chordate karyotype.</title>
        <authorList>
            <consortium name="US DOE Joint Genome Institute (JGI-PGF)"/>
            <person name="Putnam N.H."/>
            <person name="Butts T."/>
            <person name="Ferrier D.E.K."/>
            <person name="Furlong R.F."/>
            <person name="Hellsten U."/>
            <person name="Kawashima T."/>
            <person name="Robinson-Rechavi M."/>
            <person name="Shoguchi E."/>
            <person name="Terry A."/>
            <person name="Yu J.-K."/>
            <person name="Benito-Gutierrez E.L."/>
            <person name="Dubchak I."/>
            <person name="Garcia-Fernandez J."/>
            <person name="Gibson-Brown J.J."/>
            <person name="Grigoriev I.V."/>
            <person name="Horton A.C."/>
            <person name="de Jong P.J."/>
            <person name="Jurka J."/>
            <person name="Kapitonov V.V."/>
            <person name="Kohara Y."/>
            <person name="Kuroki Y."/>
            <person name="Lindquist E."/>
            <person name="Lucas S."/>
            <person name="Osoegawa K."/>
            <person name="Pennacchio L.A."/>
            <person name="Salamov A.A."/>
            <person name="Satou Y."/>
            <person name="Sauka-Spengler T."/>
            <person name="Schmutz J."/>
            <person name="Shin-I T."/>
            <person name="Toyoda A."/>
            <person name="Bronner-Fraser M."/>
            <person name="Fujiyama A."/>
            <person name="Holland L.Z."/>
            <person name="Holland P.W.H."/>
            <person name="Satoh N."/>
            <person name="Rokhsar D.S."/>
        </authorList>
    </citation>
    <scope>NUCLEOTIDE SEQUENCE [LARGE SCALE GENOMIC DNA]</scope>
    <source>
        <strain evidence="12">S238N-H82</strain>
        <tissue evidence="12">Testes</tissue>
    </source>
</reference>
<gene>
    <name evidence="12" type="ORF">BRAFLDRAFT_82595</name>
</gene>
<dbReference type="InParanoid" id="C3YNR1"/>
<evidence type="ECO:0000256" key="10">
    <source>
        <dbReference type="SAM" id="Phobius"/>
    </source>
</evidence>
<evidence type="ECO:0000256" key="1">
    <source>
        <dbReference type="ARBA" id="ARBA00006432"/>
    </source>
</evidence>
<accession>C3YNR1</accession>
<keyword evidence="5" id="KW-0443">Lipid metabolism</keyword>
<evidence type="ECO:0000256" key="7">
    <source>
        <dbReference type="ARBA" id="ARBA00036527"/>
    </source>
</evidence>
<evidence type="ECO:0000313" key="12">
    <source>
        <dbReference type="EMBL" id="EEN58021.1"/>
    </source>
</evidence>
<protein>
    <recommendedName>
        <fullName evidence="6">long-chain-fatty-acid--CoA ligase</fullName>
        <ecNumber evidence="6">6.2.1.3</ecNumber>
    </recommendedName>
    <alternativeName>
        <fullName evidence="8">Long-chain-fatty-acid--CoA ligase</fullName>
    </alternativeName>
</protein>
<dbReference type="Gene3D" id="3.30.300.30">
    <property type="match status" value="1"/>
</dbReference>
<keyword evidence="4" id="KW-0067">ATP-binding</keyword>
<keyword evidence="10" id="KW-1133">Transmembrane helix</keyword>
<dbReference type="SUPFAM" id="SSF56801">
    <property type="entry name" value="Acetyl-CoA synthetase-like"/>
    <property type="match status" value="1"/>
</dbReference>
<dbReference type="EC" id="6.2.1.3" evidence="6"/>